<dbReference type="Proteomes" id="UP001177769">
    <property type="component" value="Chromosome"/>
</dbReference>
<proteinExistence type="predicted"/>
<accession>A0AA95NDC4</accession>
<dbReference type="RefSeq" id="WP_285234218.1">
    <property type="nucleotide sequence ID" value="NZ_CP116346.1"/>
</dbReference>
<sequence length="89" mass="9652">MMNSTSYKAFFFGIVSALAISAAFTHQTEAAQAPKQEIVKLERVIIEGKRLQPNEQVAQLPRVVIEGRSLNHGVQLASAQPACVAQTLC</sequence>
<evidence type="ECO:0008006" key="4">
    <source>
        <dbReference type="Google" id="ProtNLM"/>
    </source>
</evidence>
<evidence type="ECO:0000313" key="2">
    <source>
        <dbReference type="EMBL" id="WIT13110.1"/>
    </source>
</evidence>
<reference evidence="2" key="1">
    <citation type="submission" date="2023-01" db="EMBL/GenBank/DDBJ databases">
        <title>Whole genome sequence of Paucibacter sp. S2-9 isolated from pond sediment.</title>
        <authorList>
            <person name="Jung J.Y."/>
        </authorList>
    </citation>
    <scope>NUCLEOTIDE SEQUENCE</scope>
    <source>
        <strain evidence="2">S2-9</strain>
    </source>
</reference>
<dbReference type="EMBL" id="CP116346">
    <property type="protein sequence ID" value="WIT13110.1"/>
    <property type="molecule type" value="Genomic_DNA"/>
</dbReference>
<name>A0AA95NDC4_9BURK</name>
<evidence type="ECO:0000313" key="3">
    <source>
        <dbReference type="Proteomes" id="UP001177769"/>
    </source>
</evidence>
<feature type="chain" id="PRO_5041642276" description="TonB-dependent receptor" evidence="1">
    <location>
        <begin position="23"/>
        <end position="89"/>
    </location>
</feature>
<keyword evidence="1" id="KW-0732">Signal</keyword>
<gene>
    <name evidence="2" type="ORF">PFX98_05750</name>
</gene>
<keyword evidence="3" id="KW-1185">Reference proteome</keyword>
<protein>
    <recommendedName>
        <fullName evidence="4">TonB-dependent receptor</fullName>
    </recommendedName>
</protein>
<evidence type="ECO:0000256" key="1">
    <source>
        <dbReference type="SAM" id="SignalP"/>
    </source>
</evidence>
<dbReference type="AlphaFoldDB" id="A0AA95NDC4"/>
<organism evidence="2 3">
    <name type="scientific">Paucibacter sediminis</name>
    <dbReference type="NCBI Taxonomy" id="3019553"/>
    <lineage>
        <taxon>Bacteria</taxon>
        <taxon>Pseudomonadati</taxon>
        <taxon>Pseudomonadota</taxon>
        <taxon>Betaproteobacteria</taxon>
        <taxon>Burkholderiales</taxon>
        <taxon>Sphaerotilaceae</taxon>
        <taxon>Roseateles</taxon>
    </lineage>
</organism>
<dbReference type="KEGG" id="pais:PFX98_05750"/>
<feature type="signal peptide" evidence="1">
    <location>
        <begin position="1"/>
        <end position="22"/>
    </location>
</feature>